<dbReference type="InterPro" id="IPR009917">
    <property type="entry name" value="SRA1/Sec31"/>
</dbReference>
<dbReference type="GO" id="GO:0070971">
    <property type="term" value="C:endoplasmic reticulum exit site"/>
    <property type="evidence" value="ECO:0007669"/>
    <property type="project" value="TreeGrafter"/>
</dbReference>
<feature type="region of interest" description="Disordered" evidence="16">
    <location>
        <begin position="904"/>
        <end position="929"/>
    </location>
</feature>
<feature type="compositionally biased region" description="Low complexity" evidence="16">
    <location>
        <begin position="546"/>
        <end position="560"/>
    </location>
</feature>
<comment type="similarity">
    <text evidence="3">Belongs to the WD repeat SEC31 family.</text>
</comment>
<evidence type="ECO:0000256" key="8">
    <source>
        <dbReference type="ARBA" id="ARBA00022737"/>
    </source>
</evidence>
<feature type="compositionally biased region" description="Polar residues" evidence="16">
    <location>
        <begin position="908"/>
        <end position="921"/>
    </location>
</feature>
<feature type="region of interest" description="Disordered" evidence="16">
    <location>
        <begin position="520"/>
        <end position="619"/>
    </location>
</feature>
<feature type="compositionally biased region" description="Pro residues" evidence="16">
    <location>
        <begin position="995"/>
        <end position="1007"/>
    </location>
</feature>
<evidence type="ECO:0000256" key="16">
    <source>
        <dbReference type="SAM" id="MobiDB-lite"/>
    </source>
</evidence>
<evidence type="ECO:0000256" key="9">
    <source>
        <dbReference type="ARBA" id="ARBA00022824"/>
    </source>
</evidence>
<evidence type="ECO:0000256" key="11">
    <source>
        <dbReference type="ARBA" id="ARBA00022927"/>
    </source>
</evidence>
<evidence type="ECO:0000256" key="3">
    <source>
        <dbReference type="ARBA" id="ARBA00009358"/>
    </source>
</evidence>
<keyword evidence="8" id="KW-0677">Repeat</keyword>
<feature type="compositionally biased region" description="Pro residues" evidence="16">
    <location>
        <begin position="950"/>
        <end position="961"/>
    </location>
</feature>
<dbReference type="PANTHER" id="PTHR13923:SF11">
    <property type="entry name" value="SECRETORY 31, ISOFORM D"/>
    <property type="match status" value="1"/>
</dbReference>
<keyword evidence="19" id="KW-1185">Reference proteome</keyword>
<sequence>MKLKDISRTATFAWDPSPSSVPLIVTGAVAGALDESFSNDSQLEIWAPKLFESEKDDSPQGYRLGAKGQNKPEGSVTVSSRFNRLAWSQPGATASGRGVIAAGMETGELYLYDPTKLLDGGDAQIFKNDQLHTGPVRGLDFNPIQKNLLLSGAINAELFITDLNNPSKPIPPGQLSTKLNEITALQWNTTVSRVFAASSSSGYTSVWDLKAGKEVVSLQYGGGAAKGDVSGRFAGQQIGKRRGMSDVCWHPEQGTRLITASEDDESPIIMLWDLRNTRAPERILSGHTKGVLSVSWCKQDPDLLVSSAKDNRTLLWNPQTGDIVGELPTTSDWPFQTSWCPSNPNILATASFDGHIGIHSLQATRDEEPAAPALPDTATAEDIFSSLGQTSASDDRANVQSLTQAPKWMRRPVSATFGYGGLLASVSNLPDAAGKHQSGVVHLRQIITEDSIIERAKSLDETAGDKEKLAEFASNKSEDAAWKALQTLFRTNSREDLITLLGFSKEEVATKVAEAVKKLAPPKESPSELPKVPEVKAEDEEEKETTPTSSSAAANLFSSSGPGTPVATGDEPDFFSSIAQGGTLRNPALDNIVPHLNAPPDSSVAATVGSGPSSVRSENIGKDNTFHIYPPGESDVDKLITQALVLGDFSSAVDLCMASERFADALLLAVRGGPELLQQTQKAYFARRTMAHPFLRVFQSIVTEDLVDIVQNADLGEWRVVFVVLCTFAKEADFANLADQLGRRLQFKWQLLAASDSPENKEAAKTARQDATLCYLAARNLEHVVSIWIDEMSEEEAAATDAPRYSAHANALQTFIEKVAVFKAATGYVDKDLSNSSSTTEAGARTYALSGLYDRFYEYADLLATQGLVDIAAKYVQQTPKDYVGTGGLALDKARERVFVAAGVSEQKPGQSSKSFVSTKSAGGPSAQKYPAVNSYNNYAPAPTSFQPAAPAPYQPAPSNPYPAARAPPAASGPYAPTAAATGPYAPAPTSTNPYGPPQPTQQPSPYNPTGYAPQTFNSNGYGPPEPQGQFNYPTSSYGPGAATIPPPPPRAVNPETGEPLLPAAQRRDLSGWNDAPSLAPPKRPASAARETPKPAAITSPFPMAEQAPSPYGPPQGNTSNTLPPPPGRGPPGVVPPPPKGGPRPASRSSPASPPPPPPPAAIQQPFLSQPPAVAAPQSPPRFAPPPAAARPPPPRGTVRAGPPPPGVVGGPPPRALSPLGPGGRQPPNSFGGAVSPPPPPPGARLGGPPPPGRAGPRPPHAATPPPAAAPSPPAQPRHPAGDRSHIPAQSRPVYEALSGELNRVKQADLPPHVKKIVGDTDRRLNILFDELNNDALGPETIGKLNQIVQFIGARDPNAALAVHVDLLTTATTDTSHWAPGVKQLIRLGI</sequence>
<dbReference type="InterPro" id="IPR036322">
    <property type="entry name" value="WD40_repeat_dom_sf"/>
</dbReference>
<evidence type="ECO:0000256" key="2">
    <source>
        <dbReference type="ARBA" id="ARBA00004397"/>
    </source>
</evidence>
<dbReference type="PANTHER" id="PTHR13923">
    <property type="entry name" value="SEC31-RELATED PROTEIN"/>
    <property type="match status" value="1"/>
</dbReference>
<dbReference type="InterPro" id="IPR015943">
    <property type="entry name" value="WD40/YVTN_repeat-like_dom_sf"/>
</dbReference>
<dbReference type="Proteomes" id="UP000827549">
    <property type="component" value="Chromosome 6"/>
</dbReference>
<dbReference type="GO" id="GO:0005198">
    <property type="term" value="F:structural molecule activity"/>
    <property type="evidence" value="ECO:0007669"/>
    <property type="project" value="TreeGrafter"/>
</dbReference>
<keyword evidence="11" id="KW-0653">Protein transport</keyword>
<dbReference type="InterPro" id="IPR001680">
    <property type="entry name" value="WD40_rpt"/>
</dbReference>
<reference evidence="18" key="1">
    <citation type="submission" date="2023-10" db="EMBL/GenBank/DDBJ databases">
        <authorList>
            <person name="Noh H."/>
        </authorList>
    </citation>
    <scope>NUCLEOTIDE SEQUENCE</scope>
    <source>
        <strain evidence="18">DUCC4014</strain>
    </source>
</reference>
<dbReference type="GeneID" id="87811423"/>
<dbReference type="Pfam" id="PF07304">
    <property type="entry name" value="SRA1"/>
    <property type="match status" value="1"/>
</dbReference>
<dbReference type="GO" id="GO:0007029">
    <property type="term" value="P:endoplasmic reticulum organization"/>
    <property type="evidence" value="ECO:0007669"/>
    <property type="project" value="TreeGrafter"/>
</dbReference>
<evidence type="ECO:0000256" key="10">
    <source>
        <dbReference type="ARBA" id="ARBA00022892"/>
    </source>
</evidence>
<dbReference type="SUPFAM" id="SSF50978">
    <property type="entry name" value="WD40 repeat-like"/>
    <property type="match status" value="1"/>
</dbReference>
<dbReference type="GO" id="GO:0015031">
    <property type="term" value="P:protein transport"/>
    <property type="evidence" value="ECO:0007669"/>
    <property type="project" value="UniProtKB-KW"/>
</dbReference>
<evidence type="ECO:0000256" key="5">
    <source>
        <dbReference type="ARBA" id="ARBA00021236"/>
    </source>
</evidence>
<dbReference type="FunFam" id="2.130.10.10:FF:000193">
    <property type="entry name" value="Protein transport protein SEC31, putative"/>
    <property type="match status" value="1"/>
</dbReference>
<keyword evidence="10" id="KW-0931">ER-Golgi transport</keyword>
<feature type="compositionally biased region" description="Pro residues" evidence="16">
    <location>
        <begin position="1152"/>
        <end position="1161"/>
    </location>
</feature>
<evidence type="ECO:0000256" key="4">
    <source>
        <dbReference type="ARBA" id="ARBA00013507"/>
    </source>
</evidence>
<keyword evidence="12" id="KW-0472">Membrane</keyword>
<feature type="repeat" description="WD" evidence="15">
    <location>
        <begin position="284"/>
        <end position="326"/>
    </location>
</feature>
<dbReference type="PROSITE" id="PS50294">
    <property type="entry name" value="WD_REPEATS_REGION"/>
    <property type="match status" value="1"/>
</dbReference>
<evidence type="ECO:0000256" key="6">
    <source>
        <dbReference type="ARBA" id="ARBA00022448"/>
    </source>
</evidence>
<evidence type="ECO:0000256" key="15">
    <source>
        <dbReference type="PROSITE-ProRule" id="PRU00221"/>
    </source>
</evidence>
<comment type="function">
    <text evidence="14">Component of the coat protein complex II (COPII) which promotes the formation of transport vesicles from the endoplasmic reticulum (ER). The coat has two main functions, the physical deformation of the endoplasmic reticulum membrane into vesicles and the selection of cargo molecules.</text>
</comment>
<feature type="compositionally biased region" description="Pro residues" evidence="16">
    <location>
        <begin position="1178"/>
        <end position="1216"/>
    </location>
</feature>
<protein>
    <recommendedName>
        <fullName evidence="5">Protein transport protein SEC31</fullName>
    </recommendedName>
    <alternativeName>
        <fullName evidence="4">Protein transport protein sec31</fullName>
    </alternativeName>
</protein>
<dbReference type="Gene3D" id="1.25.40.1030">
    <property type="match status" value="1"/>
</dbReference>
<accession>A0AAF0YJJ7</accession>
<dbReference type="Gene3D" id="1.20.940.10">
    <property type="entry name" value="Functional domain of the splicing factor Prp18"/>
    <property type="match status" value="1"/>
</dbReference>
<dbReference type="EMBL" id="CP086719">
    <property type="protein sequence ID" value="WOO84743.1"/>
    <property type="molecule type" value="Genomic_DNA"/>
</dbReference>
<feature type="repeat" description="WD" evidence="15">
    <location>
        <begin position="175"/>
        <end position="217"/>
    </location>
</feature>
<evidence type="ECO:0000256" key="14">
    <source>
        <dbReference type="ARBA" id="ARBA00025471"/>
    </source>
</evidence>
<feature type="compositionally biased region" description="Pro residues" evidence="16">
    <location>
        <begin position="1123"/>
        <end position="1142"/>
    </location>
</feature>
<dbReference type="SMART" id="SM00320">
    <property type="entry name" value="WD40"/>
    <property type="match status" value="6"/>
</dbReference>
<gene>
    <name evidence="18" type="primary">SEC31</name>
    <name evidence="18" type="ORF">LOC62_06G008256</name>
</gene>
<keyword evidence="7 15" id="KW-0853">WD repeat</keyword>
<evidence type="ECO:0000256" key="7">
    <source>
        <dbReference type="ARBA" id="ARBA00022574"/>
    </source>
</evidence>
<feature type="region of interest" description="Disordered" evidence="16">
    <location>
        <begin position="950"/>
        <end position="1059"/>
    </location>
</feature>
<feature type="compositionally biased region" description="Pro residues" evidence="16">
    <location>
        <begin position="1236"/>
        <end position="1277"/>
    </location>
</feature>
<dbReference type="InterPro" id="IPR040251">
    <property type="entry name" value="SEC31-like"/>
</dbReference>
<keyword evidence="13" id="KW-0968">Cytoplasmic vesicle</keyword>
<dbReference type="GO" id="GO:0030127">
    <property type="term" value="C:COPII vesicle coat"/>
    <property type="evidence" value="ECO:0007669"/>
    <property type="project" value="TreeGrafter"/>
</dbReference>
<feature type="region of interest" description="Disordered" evidence="16">
    <location>
        <begin position="1071"/>
        <end position="1287"/>
    </location>
</feature>
<dbReference type="RefSeq" id="XP_062630769.1">
    <property type="nucleotide sequence ID" value="XM_062774785.1"/>
</dbReference>
<evidence type="ECO:0000256" key="12">
    <source>
        <dbReference type="ARBA" id="ARBA00023136"/>
    </source>
</evidence>
<evidence type="ECO:0000313" key="18">
    <source>
        <dbReference type="EMBL" id="WOO84743.1"/>
    </source>
</evidence>
<dbReference type="Gene3D" id="2.130.10.10">
    <property type="entry name" value="YVTN repeat-like/Quinoprotein amine dehydrogenase"/>
    <property type="match status" value="1"/>
</dbReference>
<feature type="region of interest" description="Disordered" evidence="16">
    <location>
        <begin position="54"/>
        <end position="75"/>
    </location>
</feature>
<evidence type="ECO:0000313" key="19">
    <source>
        <dbReference type="Proteomes" id="UP000827549"/>
    </source>
</evidence>
<dbReference type="PROSITE" id="PS50082">
    <property type="entry name" value="WD_REPEATS_2"/>
    <property type="match status" value="2"/>
</dbReference>
<evidence type="ECO:0000256" key="13">
    <source>
        <dbReference type="ARBA" id="ARBA00023329"/>
    </source>
</evidence>
<evidence type="ECO:0000256" key="1">
    <source>
        <dbReference type="ARBA" id="ARBA00004299"/>
    </source>
</evidence>
<dbReference type="Pfam" id="PF00400">
    <property type="entry name" value="WD40"/>
    <property type="match status" value="1"/>
</dbReference>
<keyword evidence="6" id="KW-0813">Transport</keyword>
<proteinExistence type="inferred from homology"/>
<name>A0AAF0YJJ7_9TREE</name>
<comment type="subcellular location">
    <subcellularLocation>
        <location evidence="1">Cytoplasmic vesicle</location>
        <location evidence="1">COPII-coated vesicle membrane</location>
        <topology evidence="1">Peripheral membrane protein</topology>
        <orientation evidence="1">Cytoplasmic side</orientation>
    </subcellularLocation>
    <subcellularLocation>
        <location evidence="2">Endoplasmic reticulum membrane</location>
        <topology evidence="2">Peripheral membrane protein</topology>
        <orientation evidence="2">Cytoplasmic side</orientation>
    </subcellularLocation>
</comment>
<organism evidence="18 19">
    <name type="scientific">Vanrija pseudolonga</name>
    <dbReference type="NCBI Taxonomy" id="143232"/>
    <lineage>
        <taxon>Eukaryota</taxon>
        <taxon>Fungi</taxon>
        <taxon>Dikarya</taxon>
        <taxon>Basidiomycota</taxon>
        <taxon>Agaricomycotina</taxon>
        <taxon>Tremellomycetes</taxon>
        <taxon>Trichosporonales</taxon>
        <taxon>Trichosporonaceae</taxon>
        <taxon>Vanrija</taxon>
    </lineage>
</organism>
<feature type="compositionally biased region" description="Low complexity" evidence="16">
    <location>
        <begin position="962"/>
        <end position="991"/>
    </location>
</feature>
<feature type="compositionally biased region" description="Polar residues" evidence="16">
    <location>
        <begin position="1029"/>
        <end position="1038"/>
    </location>
</feature>
<feature type="domain" description="SRA1/Sec31" evidence="17">
    <location>
        <begin position="1256"/>
        <end position="1386"/>
    </location>
</feature>
<dbReference type="GO" id="GO:0090110">
    <property type="term" value="P:COPII-coated vesicle cargo loading"/>
    <property type="evidence" value="ECO:0007669"/>
    <property type="project" value="TreeGrafter"/>
</dbReference>
<dbReference type="GO" id="GO:0005789">
    <property type="term" value="C:endoplasmic reticulum membrane"/>
    <property type="evidence" value="ECO:0007669"/>
    <property type="project" value="UniProtKB-SubCell"/>
</dbReference>
<evidence type="ECO:0000259" key="17">
    <source>
        <dbReference type="Pfam" id="PF07304"/>
    </source>
</evidence>
<keyword evidence="9" id="KW-0256">Endoplasmic reticulum</keyword>